<proteinExistence type="predicted"/>
<evidence type="ECO:0000256" key="1">
    <source>
        <dbReference type="SAM" id="MobiDB-lite"/>
    </source>
</evidence>
<dbReference type="InterPro" id="IPR008906">
    <property type="entry name" value="HATC_C_dom"/>
</dbReference>
<dbReference type="OrthoDB" id="8551997at2759"/>
<evidence type="ECO:0000313" key="4">
    <source>
        <dbReference type="Proteomes" id="UP000518266"/>
    </source>
</evidence>
<feature type="compositionally biased region" description="Basic and acidic residues" evidence="1">
    <location>
        <begin position="53"/>
        <end position="65"/>
    </location>
</feature>
<keyword evidence="4" id="KW-1185">Reference proteome</keyword>
<dbReference type="PANTHER" id="PTHR46880:SF5">
    <property type="entry name" value="DUF4371 DOMAIN-CONTAINING PROTEIN"/>
    <property type="match status" value="1"/>
</dbReference>
<dbReference type="InterPro" id="IPR012337">
    <property type="entry name" value="RNaseH-like_sf"/>
</dbReference>
<dbReference type="SUPFAM" id="SSF53098">
    <property type="entry name" value="Ribonuclease H-like"/>
    <property type="match status" value="1"/>
</dbReference>
<protein>
    <recommendedName>
        <fullName evidence="2">HAT C-terminal dimerisation domain-containing protein</fullName>
    </recommendedName>
</protein>
<dbReference type="PANTHER" id="PTHR46880">
    <property type="entry name" value="RAS-ASSOCIATING DOMAIN-CONTAINING PROTEIN"/>
    <property type="match status" value="1"/>
</dbReference>
<feature type="non-terminal residue" evidence="3">
    <location>
        <position position="950"/>
    </location>
</feature>
<dbReference type="EMBL" id="JAAKFY010000024">
    <property type="protein sequence ID" value="KAF3836233.1"/>
    <property type="molecule type" value="Genomic_DNA"/>
</dbReference>
<organism evidence="3 4">
    <name type="scientific">Dissostichus mawsoni</name>
    <name type="common">Antarctic cod</name>
    <dbReference type="NCBI Taxonomy" id="36200"/>
    <lineage>
        <taxon>Eukaryota</taxon>
        <taxon>Metazoa</taxon>
        <taxon>Chordata</taxon>
        <taxon>Craniata</taxon>
        <taxon>Vertebrata</taxon>
        <taxon>Euteleostomi</taxon>
        <taxon>Actinopterygii</taxon>
        <taxon>Neopterygii</taxon>
        <taxon>Teleostei</taxon>
        <taxon>Neoteleostei</taxon>
        <taxon>Acanthomorphata</taxon>
        <taxon>Eupercaria</taxon>
        <taxon>Perciformes</taxon>
        <taxon>Notothenioidei</taxon>
        <taxon>Nototheniidae</taxon>
        <taxon>Dissostichus</taxon>
    </lineage>
</organism>
<gene>
    <name evidence="3" type="ORF">F7725_028791</name>
</gene>
<evidence type="ECO:0000259" key="2">
    <source>
        <dbReference type="Pfam" id="PF05699"/>
    </source>
</evidence>
<reference evidence="3 4" key="1">
    <citation type="submission" date="2020-03" db="EMBL/GenBank/DDBJ databases">
        <title>Dissostichus mawsoni Genome sequencing and assembly.</title>
        <authorList>
            <person name="Park H."/>
        </authorList>
    </citation>
    <scope>NUCLEOTIDE SEQUENCE [LARGE SCALE GENOMIC DNA]</scope>
    <source>
        <strain evidence="3">DM0001</strain>
        <tissue evidence="3">Muscle</tissue>
    </source>
</reference>
<feature type="region of interest" description="Disordered" evidence="1">
    <location>
        <begin position="51"/>
        <end position="72"/>
    </location>
</feature>
<dbReference type="Pfam" id="PF05699">
    <property type="entry name" value="Dimer_Tnp_hAT"/>
    <property type="match status" value="1"/>
</dbReference>
<dbReference type="AlphaFoldDB" id="A0A7J5XHC2"/>
<dbReference type="GO" id="GO:0046983">
    <property type="term" value="F:protein dimerization activity"/>
    <property type="evidence" value="ECO:0007669"/>
    <property type="project" value="InterPro"/>
</dbReference>
<feature type="domain" description="HAT C-terminal dimerisation" evidence="2">
    <location>
        <begin position="869"/>
        <end position="923"/>
    </location>
</feature>
<name>A0A7J5XHC2_DISMA</name>
<sequence length="950" mass="108163">MDREVSLAPVHRRSRRRVYDVLLNLPQSSSLFKGTGSFRYDTLSTHALSKRHQLTEAADRARQRGPDAPLPPVLTGLHRMEETMLVKMTNIMHAAYYVARTEQPFTHFTTLHGLINRTGGQLPNCYASNKACERFVVIIYEMELEKLLQKLKLAKYFSVMIDGATDTATQENELVYVRYMDTEAPINSYLKIEDLLVWLAWWIGGSVWWALGVMVQQSMLDAGQVLLLASKSKSRISYPSIASLIVWSWAWSVRSKKNPKMQQLQATLCSIYEQYHYAPKALRELRMIEEAMEEKVLKPTTLHGARWVPYVHRAAKVLCDSFPVILAHFEDMASLERRPKPSAAVAGRAKKVSSYLKDYGSVLFLHFLCDVLDHLATLSKVFQKDSVTVCEAVESQERCFWNLSSLKTRMGLCMETFVEQSNGSGCYKGGQVAECSIGFDPHEKSTSHQVCVRRQKAAIETPAVLAGIHVNGEIDAGFQDKMENMFHTAYYVVKKEKPFTDFPDLVQLNSRTGFNMTNCYLSDKACLRFTIDIYNVEREQLLSDLKNAGYISVMIDGATDTGNLENEIVYVKFFNKERGVVQSFLGIEDVKHAHADGVLSAVQTQYHYSPKALRELRMLADAMEEKVLKPTNLKGARWLPYIHKATQILCNSYAIFVAQFEVQVSPERTTRPSPAVMGRAKNILHYLKSHTNVQFMHFLLDTLDFLKALNLQFQQDNLMPGEQCTVSGAREQQKKMLADARNGTYRGVELKTPPQTHWLQTGRKLQTCLPILRAVWETCCLPRALCKNSQLLIIMCGQNWTTQMSPKEAFVLHGRANIESLCHHYQSILVREGTTVTEVLGEYRLYKIWARMRNGPLRDTLLEILQRGDLQVKFKNLGIFAQIYLTMAVSTAACDRGFSCMKRVKSDWRSSLSTQNLTRLMFLTIEGPSLDTFDAKRAVLQWWQSGSRAR</sequence>
<dbReference type="Proteomes" id="UP000518266">
    <property type="component" value="Unassembled WGS sequence"/>
</dbReference>
<comment type="caution">
    <text evidence="3">The sequence shown here is derived from an EMBL/GenBank/DDBJ whole genome shotgun (WGS) entry which is preliminary data.</text>
</comment>
<accession>A0A7J5XHC2</accession>
<evidence type="ECO:0000313" key="3">
    <source>
        <dbReference type="EMBL" id="KAF3836233.1"/>
    </source>
</evidence>